<dbReference type="GO" id="GO:0034605">
    <property type="term" value="P:cellular response to heat"/>
    <property type="evidence" value="ECO:0007669"/>
    <property type="project" value="TreeGrafter"/>
</dbReference>
<evidence type="ECO:0000313" key="5">
    <source>
        <dbReference type="Proteomes" id="UP001231189"/>
    </source>
</evidence>
<name>A0AAD8U3Y9_LOLMU</name>
<dbReference type="SUPFAM" id="SSF52540">
    <property type="entry name" value="P-loop containing nucleoside triphosphate hydrolases"/>
    <property type="match status" value="1"/>
</dbReference>
<dbReference type="GO" id="GO:0016887">
    <property type="term" value="F:ATP hydrolysis activity"/>
    <property type="evidence" value="ECO:0007669"/>
    <property type="project" value="TreeGrafter"/>
</dbReference>
<dbReference type="EMBL" id="JAUUTY010000001">
    <property type="protein sequence ID" value="KAK1697243.1"/>
    <property type="molecule type" value="Genomic_DNA"/>
</dbReference>
<dbReference type="Gene3D" id="3.40.50.300">
    <property type="entry name" value="P-loop containing nucleotide triphosphate hydrolases"/>
    <property type="match status" value="1"/>
</dbReference>
<organism evidence="4 5">
    <name type="scientific">Lolium multiflorum</name>
    <name type="common">Italian ryegrass</name>
    <name type="synonym">Lolium perenne subsp. multiflorum</name>
    <dbReference type="NCBI Taxonomy" id="4521"/>
    <lineage>
        <taxon>Eukaryota</taxon>
        <taxon>Viridiplantae</taxon>
        <taxon>Streptophyta</taxon>
        <taxon>Embryophyta</taxon>
        <taxon>Tracheophyta</taxon>
        <taxon>Spermatophyta</taxon>
        <taxon>Magnoliopsida</taxon>
        <taxon>Liliopsida</taxon>
        <taxon>Poales</taxon>
        <taxon>Poaceae</taxon>
        <taxon>BOP clade</taxon>
        <taxon>Pooideae</taxon>
        <taxon>Poodae</taxon>
        <taxon>Poeae</taxon>
        <taxon>Poeae Chloroplast Group 2 (Poeae type)</taxon>
        <taxon>Loliodinae</taxon>
        <taxon>Loliinae</taxon>
        <taxon>Lolium</taxon>
    </lineage>
</organism>
<dbReference type="InterPro" id="IPR050130">
    <property type="entry name" value="ClpA_ClpB"/>
</dbReference>
<dbReference type="AlphaFoldDB" id="A0AAD8U3Y9"/>
<dbReference type="PANTHER" id="PTHR11638:SF159">
    <property type="entry name" value="AAA+ ATPASE DOMAIN-CONTAINING PROTEIN"/>
    <property type="match status" value="1"/>
</dbReference>
<dbReference type="GO" id="GO:0005524">
    <property type="term" value="F:ATP binding"/>
    <property type="evidence" value="ECO:0007669"/>
    <property type="project" value="UniProtKB-KW"/>
</dbReference>
<evidence type="ECO:0000313" key="4">
    <source>
        <dbReference type="EMBL" id="KAK1697243.1"/>
    </source>
</evidence>
<proteinExistence type="predicted"/>
<feature type="domain" description="Clp ATPase C-terminal" evidence="3">
    <location>
        <begin position="52"/>
        <end position="141"/>
    </location>
</feature>
<accession>A0AAD8U3Y9</accession>
<evidence type="ECO:0000256" key="1">
    <source>
        <dbReference type="ARBA" id="ARBA00022741"/>
    </source>
</evidence>
<dbReference type="GO" id="GO:0005737">
    <property type="term" value="C:cytoplasm"/>
    <property type="evidence" value="ECO:0007669"/>
    <property type="project" value="TreeGrafter"/>
</dbReference>
<dbReference type="SMART" id="SM01086">
    <property type="entry name" value="ClpB_D2-small"/>
    <property type="match status" value="1"/>
</dbReference>
<keyword evidence="2" id="KW-0067">ATP-binding</keyword>
<comment type="caution">
    <text evidence="4">The sequence shown here is derived from an EMBL/GenBank/DDBJ whole genome shotgun (WGS) entry which is preliminary data.</text>
</comment>
<protein>
    <recommendedName>
        <fullName evidence="3">Clp ATPase C-terminal domain-containing protein</fullName>
    </recommendedName>
</protein>
<dbReference type="InterPro" id="IPR019489">
    <property type="entry name" value="Clp_ATPase_C"/>
</dbReference>
<dbReference type="PANTHER" id="PTHR11638">
    <property type="entry name" value="ATP-DEPENDENT CLP PROTEASE"/>
    <property type="match status" value="1"/>
</dbReference>
<dbReference type="Proteomes" id="UP001231189">
    <property type="component" value="Unassembled WGS sequence"/>
</dbReference>
<dbReference type="Gene3D" id="1.10.8.60">
    <property type="match status" value="1"/>
</dbReference>
<evidence type="ECO:0000259" key="3">
    <source>
        <dbReference type="SMART" id="SM01086"/>
    </source>
</evidence>
<reference evidence="4" key="1">
    <citation type="submission" date="2023-07" db="EMBL/GenBank/DDBJ databases">
        <title>A chromosome-level genome assembly of Lolium multiflorum.</title>
        <authorList>
            <person name="Chen Y."/>
            <person name="Copetti D."/>
            <person name="Kolliker R."/>
            <person name="Studer B."/>
        </authorList>
    </citation>
    <scope>NUCLEOTIDE SEQUENCE</scope>
    <source>
        <strain evidence="4">02402/16</strain>
        <tissue evidence="4">Leaf</tissue>
    </source>
</reference>
<keyword evidence="1" id="KW-0547">Nucleotide-binding</keyword>
<gene>
    <name evidence="4" type="ORF">QYE76_013940</name>
</gene>
<evidence type="ECO:0000256" key="2">
    <source>
        <dbReference type="ARBA" id="ARBA00022840"/>
    </source>
</evidence>
<keyword evidence="5" id="KW-1185">Reference proteome</keyword>
<sequence length="145" mass="16237">MTSNLGSEHLLAGLSGESTMERARDLLMNQVHKHFKPELLNRLSVIVVFEPLSRDRLKEIVAIQMKNVIARVATKGISLCVSDAALDVILSESYNPMYGARPIRRWVQENVVTTISEMLIRGEAGAGSTIYISATDDRKALKWRR</sequence>
<dbReference type="Pfam" id="PF10431">
    <property type="entry name" value="ClpB_D2-small"/>
    <property type="match status" value="1"/>
</dbReference>
<dbReference type="InterPro" id="IPR027417">
    <property type="entry name" value="P-loop_NTPase"/>
</dbReference>